<reference evidence="1 2" key="1">
    <citation type="submission" date="2022-05" db="EMBL/GenBank/DDBJ databases">
        <authorList>
            <consortium name="Genoscope - CEA"/>
            <person name="William W."/>
        </authorList>
    </citation>
    <scope>NUCLEOTIDE SEQUENCE [LARGE SCALE GENOMIC DNA]</scope>
</reference>
<evidence type="ECO:0000313" key="1">
    <source>
        <dbReference type="EMBL" id="CAH3038439.1"/>
    </source>
</evidence>
<accession>A0ABN8MYI9</accession>
<comment type="caution">
    <text evidence="1">The sequence shown here is derived from an EMBL/GenBank/DDBJ whole genome shotgun (WGS) entry which is preliminary data.</text>
</comment>
<name>A0ABN8MYI9_9CNID</name>
<protein>
    <submittedName>
        <fullName evidence="1">Uncharacterized protein</fullName>
    </submittedName>
</protein>
<dbReference type="Proteomes" id="UP001159427">
    <property type="component" value="Unassembled WGS sequence"/>
</dbReference>
<organism evidence="1 2">
    <name type="scientific">Porites evermanni</name>
    <dbReference type="NCBI Taxonomy" id="104178"/>
    <lineage>
        <taxon>Eukaryota</taxon>
        <taxon>Metazoa</taxon>
        <taxon>Cnidaria</taxon>
        <taxon>Anthozoa</taxon>
        <taxon>Hexacorallia</taxon>
        <taxon>Scleractinia</taxon>
        <taxon>Fungiina</taxon>
        <taxon>Poritidae</taxon>
        <taxon>Porites</taxon>
    </lineage>
</organism>
<proteinExistence type="predicted"/>
<dbReference type="EMBL" id="CALNXI010000711">
    <property type="protein sequence ID" value="CAH3038439.1"/>
    <property type="molecule type" value="Genomic_DNA"/>
</dbReference>
<gene>
    <name evidence="1" type="ORF">PEVE_00039860</name>
</gene>
<keyword evidence="2" id="KW-1185">Reference proteome</keyword>
<sequence>MVPTLASEGSAIEVQSVSGAPEVLIQKELLNVMAEDLAAKVISSSLREVAEIDLQEEVVSVVAHEVGEAKKENSAVKFVPDFAIELESVRGATEVLVRGEILNVIADDLAAEAITNSLRELESASVEDIASEAEKTEKSEAENVTAVTEIHSQEEVVSVVAHEVGEVKKKNSAVKLVSDFAIELESVRGATGVLVQEELLNVIAKDLAVEVIRSSLRELESASLVEDIASEAEKIIPGVTYELTDNVIELESEDPEVHESAKKTLSDVPSEDDKLSNKAYECTLEWETVSAIQPEIAVEFENVTAVTEMCLQQEVVPVIAHEVSEAKKKNSAVKLVPDFAIELESVRGATEVQVQEELLNVIAEDLAAEAITSSLRELESLALAEDIASEAETIQAVVCELTDSVIELESEDVVLDEVSQTSVDILVDKLSGTVEGSECMLECETVGLIEPEVAAEFEGVTEVPDILVQEKIISSVVHESSTAEVKPDLSFEPQSVTAAIDFPLEQRNSTRITRESVLTKSESAREFFPECSLLMEYGSDVSVISNEVAAAEVKTSCTFWPESSLDLESVEMCAAECSDPNDDIIGKKTMPNREFELRCIAGKVDQHVLNVKAVEFIPRFSTTSFFRTDKVAKLERGIAGQVDQHHHVLNPDADEFIPGFQATGAFETNVFVKLELGIAGQGDQRHILNPNADTFIPRFQAAGGIQTDDFGTPEFGFYSNMNMPSKTSDSASVKRSNLELM</sequence>
<evidence type="ECO:0000313" key="2">
    <source>
        <dbReference type="Proteomes" id="UP001159427"/>
    </source>
</evidence>